<feature type="region of interest" description="Disordered" evidence="1">
    <location>
        <begin position="43"/>
        <end position="63"/>
    </location>
</feature>
<dbReference type="EMBL" id="QFQZ01000099">
    <property type="protein sequence ID" value="PZR31082.1"/>
    <property type="molecule type" value="Genomic_DNA"/>
</dbReference>
<proteinExistence type="predicted"/>
<evidence type="ECO:0000256" key="1">
    <source>
        <dbReference type="SAM" id="MobiDB-lite"/>
    </source>
</evidence>
<dbReference type="RefSeq" id="WP_304282204.1">
    <property type="nucleotide sequence ID" value="NZ_QFQZ01000099.1"/>
</dbReference>
<protein>
    <submittedName>
        <fullName evidence="2">Uncharacterized protein</fullName>
    </submittedName>
</protein>
<evidence type="ECO:0000313" key="3">
    <source>
        <dbReference type="Proteomes" id="UP000249393"/>
    </source>
</evidence>
<sequence length="63" mass="7184">MIKVERIKIESRVADNVRALAHLRGVSLSEAIDIAVREMMSPDLRRDDRGEKVELHTDADREA</sequence>
<accession>A0A2W5UVP8</accession>
<dbReference type="Proteomes" id="UP000249393">
    <property type="component" value="Unassembled WGS sequence"/>
</dbReference>
<gene>
    <name evidence="2" type="ORF">DI526_20705</name>
</gene>
<organism evidence="2 3">
    <name type="scientific">Caulobacter segnis</name>
    <dbReference type="NCBI Taxonomy" id="88688"/>
    <lineage>
        <taxon>Bacteria</taxon>
        <taxon>Pseudomonadati</taxon>
        <taxon>Pseudomonadota</taxon>
        <taxon>Alphaproteobacteria</taxon>
        <taxon>Caulobacterales</taxon>
        <taxon>Caulobacteraceae</taxon>
        <taxon>Caulobacter</taxon>
    </lineage>
</organism>
<name>A0A2W5UVP8_9CAUL</name>
<evidence type="ECO:0000313" key="2">
    <source>
        <dbReference type="EMBL" id="PZR31082.1"/>
    </source>
</evidence>
<dbReference type="AlphaFoldDB" id="A0A2W5UVP8"/>
<reference evidence="2 3" key="1">
    <citation type="submission" date="2017-08" db="EMBL/GenBank/DDBJ databases">
        <title>Infants hospitalized years apart are colonized by the same room-sourced microbial strains.</title>
        <authorList>
            <person name="Brooks B."/>
            <person name="Olm M.R."/>
            <person name="Firek B.A."/>
            <person name="Baker R."/>
            <person name="Thomas B.C."/>
            <person name="Morowitz M.J."/>
            <person name="Banfield J.F."/>
        </authorList>
    </citation>
    <scope>NUCLEOTIDE SEQUENCE [LARGE SCALE GENOMIC DNA]</scope>
    <source>
        <strain evidence="2">S2_003_000_R2_4</strain>
    </source>
</reference>
<comment type="caution">
    <text evidence="2">The sequence shown here is derived from an EMBL/GenBank/DDBJ whole genome shotgun (WGS) entry which is preliminary data.</text>
</comment>